<protein>
    <submittedName>
        <fullName evidence="1">Uncharacterized protein</fullName>
    </submittedName>
</protein>
<proteinExistence type="predicted"/>
<keyword evidence="2" id="KW-1185">Reference proteome</keyword>
<comment type="caution">
    <text evidence="1">The sequence shown here is derived from an EMBL/GenBank/DDBJ whole genome shotgun (WGS) entry which is preliminary data.</text>
</comment>
<sequence length="438" mass="46340">MIAQITHLLEAPHVDGDCIDATQLVLGVGEHAGHRVQRTGDQLGAAAPLLVGEFVQRRGRRPGLQLLGAAAFTGGARVRGGTLAVGGRVRRRRPVALQLLVEPHHRQRAARHVQARDELTHLGFDDLVAPLAQQPRHGAPDHEQFLVLGAAQSVQDDRETGGLRVGTIGEHAVDECVRERLGGGHGLVGDAGLPVDAQPHAHLALRHGEQRMVGAGHRAPVERHPQRAGRRVGCFGDPDHPGEIETLFGGGAGALEHREIACDAASFVFFPARCARDVVGDGEVVGVDPLAAQLRHRQTEVHHVAGVVAGGEQHTGVPVRGTGHRCRLLGRRRGEDVADDGAVGEPGSDSPAERRIVTRAAADDDGHLARPGAVGADDAAGYPGHIPRIRVEEAGEHVLGETGRIVVQLGHRRRSPESLSNRYTRSAAAVTVTCCSDS</sequence>
<dbReference type="Proteomes" id="UP000036176">
    <property type="component" value="Unassembled WGS sequence"/>
</dbReference>
<reference evidence="1 2" key="1">
    <citation type="journal article" date="2015" name="Genome Biol. Evol.">
        <title>Characterization of Three Mycobacterium spp. with Potential Use in Bioremediation by Genome Sequencing and Comparative Genomics.</title>
        <authorList>
            <person name="Das S."/>
            <person name="Pettersson B.M."/>
            <person name="Behra P.R."/>
            <person name="Ramesh M."/>
            <person name="Dasgupta S."/>
            <person name="Bhattacharya A."/>
            <person name="Kirsebom L.A."/>
        </authorList>
    </citation>
    <scope>NUCLEOTIDE SEQUENCE [LARGE SCALE GENOMIC DNA]</scope>
    <source>
        <strain evidence="1 2">DSM 44219</strain>
    </source>
</reference>
<evidence type="ECO:0000313" key="1">
    <source>
        <dbReference type="EMBL" id="KMO84887.1"/>
    </source>
</evidence>
<accession>A0A0J6WSY0</accession>
<dbReference type="EMBL" id="JYNX01000008">
    <property type="protein sequence ID" value="KMO84887.1"/>
    <property type="molecule type" value="Genomic_DNA"/>
</dbReference>
<organism evidence="1 2">
    <name type="scientific">Mycolicibacterium chubuense</name>
    <name type="common">Mycobacterium chubuense</name>
    <dbReference type="NCBI Taxonomy" id="1800"/>
    <lineage>
        <taxon>Bacteria</taxon>
        <taxon>Bacillati</taxon>
        <taxon>Actinomycetota</taxon>
        <taxon>Actinomycetes</taxon>
        <taxon>Mycobacteriales</taxon>
        <taxon>Mycobacteriaceae</taxon>
        <taxon>Mycolicibacterium</taxon>
    </lineage>
</organism>
<evidence type="ECO:0000313" key="2">
    <source>
        <dbReference type="Proteomes" id="UP000036176"/>
    </source>
</evidence>
<gene>
    <name evidence="1" type="ORF">MCHUDSM44219_00249</name>
</gene>
<dbReference type="AlphaFoldDB" id="A0A0J6WSY0"/>
<name>A0A0J6WSY0_MYCCU</name>